<sequence>MNKTKKIDLYRLDAHHKLYVSLTLAAICFFATRGSVSASTQFMICWLTYACSSLLLAGLTMFNVHPEVMHRDAHVQDSSRTLVFLFALFAAVASLFAIVILMKNSKTTDQGQLTMHILLSLACVVSSWLLVHSIFTFRYAHFFYCDLEKDDDNDRSVDPGGLEFPKENKPDYIDFTYFSFVIGMTFQVSDVQISSREIRRLALLHGLLAFAFNTVIVALSINIIAGTIQN</sequence>
<reference evidence="3 5" key="2">
    <citation type="submission" date="2021-03" db="EMBL/GenBank/DDBJ databases">
        <title>Mucilaginibacter strains isolated from gold and copper mining confer multi heavy-metal resistance.</title>
        <authorList>
            <person name="Li Y."/>
        </authorList>
    </citation>
    <scope>NUCLEOTIDE SEQUENCE [LARGE SCALE GENOMIC DNA]</scope>
    <source>
        <strain evidence="3 5">P2-4</strain>
    </source>
</reference>
<evidence type="ECO:0000256" key="1">
    <source>
        <dbReference type="SAM" id="Phobius"/>
    </source>
</evidence>
<feature type="transmembrane region" description="Helical" evidence="1">
    <location>
        <begin position="82"/>
        <end position="101"/>
    </location>
</feature>
<feature type="transmembrane region" description="Helical" evidence="1">
    <location>
        <begin position="43"/>
        <end position="62"/>
    </location>
</feature>
<dbReference type="Proteomes" id="UP000250557">
    <property type="component" value="Chromosome"/>
</dbReference>
<dbReference type="RefSeq" id="WP_112656851.1">
    <property type="nucleotide sequence ID" value="NZ_CP043451.1"/>
</dbReference>
<keyword evidence="1" id="KW-0472">Membrane</keyword>
<feature type="transmembrane region" description="Helical" evidence="1">
    <location>
        <begin position="201"/>
        <end position="225"/>
    </location>
</feature>
<keyword evidence="1" id="KW-0812">Transmembrane</keyword>
<dbReference type="Pfam" id="PF07077">
    <property type="entry name" value="DUF1345"/>
    <property type="match status" value="1"/>
</dbReference>
<reference evidence="2 4" key="1">
    <citation type="submission" date="2019-08" db="EMBL/GenBank/DDBJ databases">
        <title>Comparative genome analysis confer to the adaptation heavy metal polluted environment.</title>
        <authorList>
            <person name="Li Y."/>
        </authorList>
    </citation>
    <scope>NUCLEOTIDE SEQUENCE [LARGE SCALE GENOMIC DNA]</scope>
    <source>
        <strain evidence="2 4">P2</strain>
    </source>
</reference>
<dbReference type="EMBL" id="CP071880">
    <property type="protein sequence ID" value="QTE48129.1"/>
    <property type="molecule type" value="Genomic_DNA"/>
</dbReference>
<feature type="transmembrane region" description="Helical" evidence="1">
    <location>
        <begin position="172"/>
        <end position="189"/>
    </location>
</feature>
<gene>
    <name evidence="2" type="ORF">DIU31_006125</name>
    <name evidence="3" type="ORF">J3L21_21580</name>
</gene>
<dbReference type="AlphaFoldDB" id="A0AAE6JCL8"/>
<feature type="transmembrane region" description="Helical" evidence="1">
    <location>
        <begin position="113"/>
        <end position="135"/>
    </location>
</feature>
<organism evidence="2 4">
    <name type="scientific">Mucilaginibacter rubeus</name>
    <dbReference type="NCBI Taxonomy" id="2027860"/>
    <lineage>
        <taxon>Bacteria</taxon>
        <taxon>Pseudomonadati</taxon>
        <taxon>Bacteroidota</taxon>
        <taxon>Sphingobacteriia</taxon>
        <taxon>Sphingobacteriales</taxon>
        <taxon>Sphingobacteriaceae</taxon>
        <taxon>Mucilaginibacter</taxon>
    </lineage>
</organism>
<dbReference type="EMBL" id="CP043451">
    <property type="protein sequence ID" value="QEM03118.1"/>
    <property type="molecule type" value="Genomic_DNA"/>
</dbReference>
<name>A0AAE6JCL8_9SPHI</name>
<keyword evidence="5" id="KW-1185">Reference proteome</keyword>
<keyword evidence="1" id="KW-1133">Transmembrane helix</keyword>
<dbReference type="InterPro" id="IPR009781">
    <property type="entry name" value="DUF1345"/>
</dbReference>
<evidence type="ECO:0000313" key="5">
    <source>
        <dbReference type="Proteomes" id="UP000663940"/>
    </source>
</evidence>
<evidence type="ECO:0000313" key="2">
    <source>
        <dbReference type="EMBL" id="QEM03118.1"/>
    </source>
</evidence>
<accession>A0AAE6JCL8</accession>
<dbReference type="Proteomes" id="UP000663940">
    <property type="component" value="Chromosome"/>
</dbReference>
<evidence type="ECO:0000313" key="3">
    <source>
        <dbReference type="EMBL" id="QTE48129.1"/>
    </source>
</evidence>
<evidence type="ECO:0000313" key="4">
    <source>
        <dbReference type="Proteomes" id="UP000250557"/>
    </source>
</evidence>
<protein>
    <submittedName>
        <fullName evidence="2">DUF1345 domain-containing protein</fullName>
    </submittedName>
</protein>
<proteinExistence type="predicted"/>